<organism evidence="1 2">
    <name type="scientific">Bionectria ochroleuca</name>
    <name type="common">Gliocladium roseum</name>
    <dbReference type="NCBI Taxonomy" id="29856"/>
    <lineage>
        <taxon>Eukaryota</taxon>
        <taxon>Fungi</taxon>
        <taxon>Dikarya</taxon>
        <taxon>Ascomycota</taxon>
        <taxon>Pezizomycotina</taxon>
        <taxon>Sordariomycetes</taxon>
        <taxon>Hypocreomycetidae</taxon>
        <taxon>Hypocreales</taxon>
        <taxon>Bionectriaceae</taxon>
        <taxon>Clonostachys</taxon>
    </lineage>
</organism>
<accession>A0ABY6TY42</accession>
<proteinExistence type="predicted"/>
<dbReference type="SUPFAM" id="SSF53474">
    <property type="entry name" value="alpha/beta-Hydrolases"/>
    <property type="match status" value="1"/>
</dbReference>
<dbReference type="EMBL" id="CABFNS010000709">
    <property type="protein sequence ID" value="VUC23613.1"/>
    <property type="molecule type" value="Genomic_DNA"/>
</dbReference>
<evidence type="ECO:0008006" key="3">
    <source>
        <dbReference type="Google" id="ProtNLM"/>
    </source>
</evidence>
<evidence type="ECO:0000313" key="1">
    <source>
        <dbReference type="EMBL" id="VUC23613.1"/>
    </source>
</evidence>
<reference evidence="1 2" key="1">
    <citation type="submission" date="2019-06" db="EMBL/GenBank/DDBJ databases">
        <authorList>
            <person name="Broberg M."/>
        </authorList>
    </citation>
    <scope>NUCLEOTIDE SEQUENCE [LARGE SCALE GENOMIC DNA]</scope>
</reference>
<dbReference type="Proteomes" id="UP000766486">
    <property type="component" value="Unassembled WGS sequence"/>
</dbReference>
<comment type="caution">
    <text evidence="1">The sequence shown here is derived from an EMBL/GenBank/DDBJ whole genome shotgun (WGS) entry which is preliminary data.</text>
</comment>
<protein>
    <recommendedName>
        <fullName evidence="3">Thioesterase domain-containing protein</fullName>
    </recommendedName>
</protein>
<dbReference type="InterPro" id="IPR029058">
    <property type="entry name" value="AB_hydrolase_fold"/>
</dbReference>
<dbReference type="Gene3D" id="3.40.50.1820">
    <property type="entry name" value="alpha/beta hydrolase"/>
    <property type="match status" value="1"/>
</dbReference>
<sequence length="305" mass="33605">MFPGGPNPSKIQSGTGGSLAPLVLIHDGGGTTFSYFFLGNINRDVWVIHNPHYWSGEKVEGGIDAMAKNYITLIRNAGLRGKIFLGGWSLGGYLSLAIARMIADDPTALFSVQGIVIIDSPFHIPYDRLSSPVIDPDMDDLPKLIQTCFAHCDDYLKDWEPPAFTAPTNGGKPLSIALGPEQVDLQLNQSLYQPLSGKWELHQSKPFTFNDPNPAKVISPPPTALIRCTDPTLGPGGNEKVLCTVDIYRKEPLLGWGEGRYPDFIKIAMDVEAAHFDIFDRENDKRLEIVTSKLDIALRAFDRLK</sequence>
<evidence type="ECO:0000313" key="2">
    <source>
        <dbReference type="Proteomes" id="UP000766486"/>
    </source>
</evidence>
<name>A0ABY6TY42_BIOOC</name>
<keyword evidence="2" id="KW-1185">Reference proteome</keyword>
<gene>
    <name evidence="1" type="ORF">CLO192961_LOCUS120505</name>
</gene>